<evidence type="ECO:0000313" key="2">
    <source>
        <dbReference type="Proteomes" id="UP000824120"/>
    </source>
</evidence>
<dbReference type="Proteomes" id="UP000824120">
    <property type="component" value="Chromosome 10"/>
</dbReference>
<accession>A0A9J5X7V3</accession>
<keyword evidence="2" id="KW-1185">Reference proteome</keyword>
<comment type="caution">
    <text evidence="1">The sequence shown here is derived from an EMBL/GenBank/DDBJ whole genome shotgun (WGS) entry which is preliminary data.</text>
</comment>
<name>A0A9J5X7V3_SOLCO</name>
<dbReference type="OrthoDB" id="1305201at2759"/>
<dbReference type="EMBL" id="JACXVP010000010">
    <property type="protein sequence ID" value="KAG5583324.1"/>
    <property type="molecule type" value="Genomic_DNA"/>
</dbReference>
<protein>
    <submittedName>
        <fullName evidence="1">Uncharacterized protein</fullName>
    </submittedName>
</protein>
<organism evidence="1 2">
    <name type="scientific">Solanum commersonii</name>
    <name type="common">Commerson's wild potato</name>
    <name type="synonym">Commerson's nightshade</name>
    <dbReference type="NCBI Taxonomy" id="4109"/>
    <lineage>
        <taxon>Eukaryota</taxon>
        <taxon>Viridiplantae</taxon>
        <taxon>Streptophyta</taxon>
        <taxon>Embryophyta</taxon>
        <taxon>Tracheophyta</taxon>
        <taxon>Spermatophyta</taxon>
        <taxon>Magnoliopsida</taxon>
        <taxon>eudicotyledons</taxon>
        <taxon>Gunneridae</taxon>
        <taxon>Pentapetalae</taxon>
        <taxon>asterids</taxon>
        <taxon>lamiids</taxon>
        <taxon>Solanales</taxon>
        <taxon>Solanaceae</taxon>
        <taxon>Solanoideae</taxon>
        <taxon>Solaneae</taxon>
        <taxon>Solanum</taxon>
    </lineage>
</organism>
<sequence>MVNKVDLLFYYGEYDPDLLSYIDICEEFHEKLGFSKVQQLLLKGPFGKYYLIEGDSGIRTIQTILSVSAVLELLSL</sequence>
<evidence type="ECO:0000313" key="1">
    <source>
        <dbReference type="EMBL" id="KAG5583324.1"/>
    </source>
</evidence>
<dbReference type="AlphaFoldDB" id="A0A9J5X7V3"/>
<proteinExistence type="predicted"/>
<reference evidence="1 2" key="1">
    <citation type="submission" date="2020-09" db="EMBL/GenBank/DDBJ databases">
        <title>De no assembly of potato wild relative species, Solanum commersonii.</title>
        <authorList>
            <person name="Cho K."/>
        </authorList>
    </citation>
    <scope>NUCLEOTIDE SEQUENCE [LARGE SCALE GENOMIC DNA]</scope>
    <source>
        <strain evidence="1">LZ3.2</strain>
        <tissue evidence="1">Leaf</tissue>
    </source>
</reference>
<gene>
    <name evidence="1" type="ORF">H5410_053951</name>
</gene>